<evidence type="ECO:0000256" key="8">
    <source>
        <dbReference type="ARBA" id="ARBA00023242"/>
    </source>
</evidence>
<keyword evidence="8" id="KW-0539">Nucleus</keyword>
<dbReference type="GO" id="GO:0002098">
    <property type="term" value="P:tRNA wobble uridine modification"/>
    <property type="evidence" value="ECO:0007669"/>
    <property type="project" value="InterPro"/>
</dbReference>
<keyword evidence="7" id="KW-0819">tRNA processing</keyword>
<dbReference type="GO" id="GO:0005737">
    <property type="term" value="C:cytoplasm"/>
    <property type="evidence" value="ECO:0007669"/>
    <property type="project" value="UniProtKB-SubCell"/>
</dbReference>
<evidence type="ECO:0000256" key="1">
    <source>
        <dbReference type="ARBA" id="ARBA00004123"/>
    </source>
</evidence>
<evidence type="ECO:0000313" key="10">
    <source>
        <dbReference type="EMBL" id="KAJ3080024.1"/>
    </source>
</evidence>
<gene>
    <name evidence="10" type="primary">ELP4</name>
    <name evidence="10" type="ORF">HK100_010238</name>
</gene>
<dbReference type="Proteomes" id="UP001211907">
    <property type="component" value="Unassembled WGS sequence"/>
</dbReference>
<dbReference type="PANTHER" id="PTHR12896:SF1">
    <property type="entry name" value="ELONGATOR COMPLEX PROTEIN 4"/>
    <property type="match status" value="1"/>
</dbReference>
<comment type="similarity">
    <text evidence="4">Belongs to the ELP4 family.</text>
</comment>
<feature type="compositionally biased region" description="Low complexity" evidence="9">
    <location>
        <begin position="112"/>
        <end position="143"/>
    </location>
</feature>
<comment type="caution">
    <text evidence="10">The sequence shown here is derived from an EMBL/GenBank/DDBJ whole genome shotgun (WGS) entry which is preliminary data.</text>
</comment>
<dbReference type="GO" id="GO:0008023">
    <property type="term" value="C:transcription elongation factor complex"/>
    <property type="evidence" value="ECO:0007669"/>
    <property type="project" value="TreeGrafter"/>
</dbReference>
<evidence type="ECO:0000256" key="5">
    <source>
        <dbReference type="ARBA" id="ARBA00020265"/>
    </source>
</evidence>
<feature type="non-terminal residue" evidence="10">
    <location>
        <position position="417"/>
    </location>
</feature>
<feature type="compositionally biased region" description="Acidic residues" evidence="9">
    <location>
        <begin position="102"/>
        <end position="111"/>
    </location>
</feature>
<dbReference type="AlphaFoldDB" id="A0AAD5X9W8"/>
<evidence type="ECO:0000256" key="9">
    <source>
        <dbReference type="SAM" id="MobiDB-lite"/>
    </source>
</evidence>
<dbReference type="InterPro" id="IPR008728">
    <property type="entry name" value="Elongator_complex_protein_4"/>
</dbReference>
<evidence type="ECO:0000256" key="6">
    <source>
        <dbReference type="ARBA" id="ARBA00022490"/>
    </source>
</evidence>
<evidence type="ECO:0000256" key="7">
    <source>
        <dbReference type="ARBA" id="ARBA00022694"/>
    </source>
</evidence>
<dbReference type="PANTHER" id="PTHR12896">
    <property type="entry name" value="PAX6 NEIGHBOR PROTEIN PAXNEB"/>
    <property type="match status" value="1"/>
</dbReference>
<evidence type="ECO:0000313" key="11">
    <source>
        <dbReference type="Proteomes" id="UP001211907"/>
    </source>
</evidence>
<evidence type="ECO:0000256" key="2">
    <source>
        <dbReference type="ARBA" id="ARBA00004496"/>
    </source>
</evidence>
<comment type="subcellular location">
    <subcellularLocation>
        <location evidence="2">Cytoplasm</location>
    </subcellularLocation>
    <subcellularLocation>
        <location evidence="1">Nucleus</location>
    </subcellularLocation>
</comment>
<feature type="compositionally biased region" description="Gly residues" evidence="9">
    <location>
        <begin position="406"/>
        <end position="417"/>
    </location>
</feature>
<dbReference type="Pfam" id="PF05625">
    <property type="entry name" value="PAXNEB"/>
    <property type="match status" value="1"/>
</dbReference>
<dbReference type="GO" id="GO:0033588">
    <property type="term" value="C:elongator holoenzyme complex"/>
    <property type="evidence" value="ECO:0007669"/>
    <property type="project" value="InterPro"/>
</dbReference>
<keyword evidence="11" id="KW-1185">Reference proteome</keyword>
<name>A0AAD5X9W8_9FUNG</name>
<accession>A0AAD5X9W8</accession>
<organism evidence="10 11">
    <name type="scientific">Physocladia obscura</name>
    <dbReference type="NCBI Taxonomy" id="109957"/>
    <lineage>
        <taxon>Eukaryota</taxon>
        <taxon>Fungi</taxon>
        <taxon>Fungi incertae sedis</taxon>
        <taxon>Chytridiomycota</taxon>
        <taxon>Chytridiomycota incertae sedis</taxon>
        <taxon>Chytridiomycetes</taxon>
        <taxon>Chytridiales</taxon>
        <taxon>Chytriomycetaceae</taxon>
        <taxon>Physocladia</taxon>
    </lineage>
</organism>
<reference evidence="10" key="1">
    <citation type="submission" date="2020-05" db="EMBL/GenBank/DDBJ databases">
        <title>Phylogenomic resolution of chytrid fungi.</title>
        <authorList>
            <person name="Stajich J.E."/>
            <person name="Amses K."/>
            <person name="Simmons R."/>
            <person name="Seto K."/>
            <person name="Myers J."/>
            <person name="Bonds A."/>
            <person name="Quandt C.A."/>
            <person name="Barry K."/>
            <person name="Liu P."/>
            <person name="Grigoriev I."/>
            <person name="Longcore J.E."/>
            <person name="James T.Y."/>
        </authorList>
    </citation>
    <scope>NUCLEOTIDE SEQUENCE</scope>
    <source>
        <strain evidence="10">JEL0513</strain>
    </source>
</reference>
<evidence type="ECO:0000256" key="3">
    <source>
        <dbReference type="ARBA" id="ARBA00005043"/>
    </source>
</evidence>
<feature type="region of interest" description="Disordered" evidence="9">
    <location>
        <begin position="383"/>
        <end position="417"/>
    </location>
</feature>
<evidence type="ECO:0000256" key="4">
    <source>
        <dbReference type="ARBA" id="ARBA00007573"/>
    </source>
</evidence>
<dbReference type="Gene3D" id="3.40.50.300">
    <property type="entry name" value="P-loop containing nucleotide triphosphate hydrolases"/>
    <property type="match status" value="1"/>
</dbReference>
<comment type="pathway">
    <text evidence="3">tRNA modification; 5-methoxycarbonylmethyl-2-thiouridine-tRNA biosynthesis.</text>
</comment>
<dbReference type="InterPro" id="IPR027417">
    <property type="entry name" value="P-loop_NTPase"/>
</dbReference>
<protein>
    <recommendedName>
        <fullName evidence="5">Elongator complex protein 4</fullName>
    </recommendedName>
</protein>
<sequence>MTDTPGVQGPILGTRVVGGGVRVASFGVASLDGALGGGVRVGGVVLVLGDRGSAYAALLLRYFAAQALASDHALCLVHAPPPQASSPAAIPFLASLPSPIAAEDDADDADDSNNSAGAATPTPTPAARTLGSLRASNSNSNSNGNGGAGTDLAIAWRYSHLPTSAAAPSPAEAAARAASSGGVFCSAFDMTKPAAVDAAKTPIAVVDAGPADDPAQHVYARILAGVAAAIDQGRFRQPPAARAPPPTLLRVVVPDVGGPAFASDAGSPHALHALHRFLACLHVLVRDARAVVLVALDAFLFKAHHVAIAANPHIAALMHAPVDAVLELESFAGSKRVFSAHFTKEYHGFLHVHKLTAPVSPLATSDLHSLAFRARRKRFLVEVFRPPPEKDDNESTPEKNASKNLGSGGGPGCGPTA</sequence>
<dbReference type="EMBL" id="JADGJH010005589">
    <property type="protein sequence ID" value="KAJ3080024.1"/>
    <property type="molecule type" value="Genomic_DNA"/>
</dbReference>
<feature type="region of interest" description="Disordered" evidence="9">
    <location>
        <begin position="101"/>
        <end position="146"/>
    </location>
</feature>
<proteinExistence type="inferred from homology"/>
<keyword evidence="6" id="KW-0963">Cytoplasm</keyword>